<dbReference type="PANTHER" id="PTHR12110:SF21">
    <property type="entry name" value="XYLOSE ISOMERASE-LIKE TIM BARREL DOMAIN-CONTAINING PROTEIN"/>
    <property type="match status" value="1"/>
</dbReference>
<keyword evidence="2" id="KW-0413">Isomerase</keyword>
<dbReference type="Proteomes" id="UP000265541">
    <property type="component" value="Unassembled WGS sequence"/>
</dbReference>
<evidence type="ECO:0000313" key="2">
    <source>
        <dbReference type="EMBL" id="RIP35022.1"/>
    </source>
</evidence>
<dbReference type="OrthoDB" id="9779184at2"/>
<dbReference type="InterPro" id="IPR050312">
    <property type="entry name" value="IolE/XylAMocC-like"/>
</dbReference>
<evidence type="ECO:0000313" key="3">
    <source>
        <dbReference type="Proteomes" id="UP000265541"/>
    </source>
</evidence>
<name>A0A3A0W2G1_STAGA</name>
<dbReference type="Pfam" id="PF01261">
    <property type="entry name" value="AP_endonuc_2"/>
    <property type="match status" value="1"/>
</dbReference>
<accession>A0A3A0W2G1</accession>
<reference evidence="2 3" key="1">
    <citation type="journal article" date="2016" name="Front. Microbiol.">
        <title>Comprehensive Phylogenetic Analysis of Bovine Non-aureus Staphylococci Species Based on Whole-Genome Sequencing.</title>
        <authorList>
            <person name="Naushad S."/>
            <person name="Barkema H.W."/>
            <person name="Luby C."/>
            <person name="Condas L.A."/>
            <person name="Nobrega D.B."/>
            <person name="Carson D.A."/>
            <person name="De Buck J."/>
        </authorList>
    </citation>
    <scope>NUCLEOTIDE SEQUENCE [LARGE SCALE GENOMIC DNA]</scope>
    <source>
        <strain evidence="2 3">SNUC 4781</strain>
    </source>
</reference>
<feature type="domain" description="Xylose isomerase-like TIM barrel" evidence="1">
    <location>
        <begin position="50"/>
        <end position="309"/>
    </location>
</feature>
<sequence length="312" mass="35168">MKLSYYTDSLAHLTLEEVLQHITQQGVYHIELATGGWSPAPHLNLNELLSSETAVLKLQNLLATYQVDIVALNCSGNPLDPRDIGEQHREVTINTFKLAQILGVKKIVMMSGLPPASPQDEMPNWITTTMSWPPELKEALAYQWEEVAIPYWRQLVPIAKQHGIEKIALENHGTQLVYNPDTLLKLRNAVDPIIGMNLDPSHMFWMGGDPIQSARKLAGAIHHMHGKDLRIEDGPAALNTILETKDIYDTKNRAWNYVAVGHGHDLQWWKSFFSVVRMCGYDDFVSLEMEDFTMPPEDGVDISIKALQQVVV</sequence>
<dbReference type="SUPFAM" id="SSF51658">
    <property type="entry name" value="Xylose isomerase-like"/>
    <property type="match status" value="1"/>
</dbReference>
<evidence type="ECO:0000259" key="1">
    <source>
        <dbReference type="Pfam" id="PF01261"/>
    </source>
</evidence>
<dbReference type="AlphaFoldDB" id="A0A3A0W2G1"/>
<dbReference type="InterPro" id="IPR036237">
    <property type="entry name" value="Xyl_isomerase-like_sf"/>
</dbReference>
<organism evidence="2 3">
    <name type="scientific">Staphylococcus gallinarum</name>
    <dbReference type="NCBI Taxonomy" id="1293"/>
    <lineage>
        <taxon>Bacteria</taxon>
        <taxon>Bacillati</taxon>
        <taxon>Bacillota</taxon>
        <taxon>Bacilli</taxon>
        <taxon>Bacillales</taxon>
        <taxon>Staphylococcaceae</taxon>
        <taxon>Staphylococcus</taxon>
    </lineage>
</organism>
<gene>
    <name evidence="2" type="ORF">BUZ14_07570</name>
</gene>
<dbReference type="EMBL" id="QYJN01000003">
    <property type="protein sequence ID" value="RIP35022.1"/>
    <property type="molecule type" value="Genomic_DNA"/>
</dbReference>
<dbReference type="Gene3D" id="3.20.20.150">
    <property type="entry name" value="Divalent-metal-dependent TIM barrel enzymes"/>
    <property type="match status" value="1"/>
</dbReference>
<dbReference type="GO" id="GO:0016853">
    <property type="term" value="F:isomerase activity"/>
    <property type="evidence" value="ECO:0007669"/>
    <property type="project" value="UniProtKB-KW"/>
</dbReference>
<comment type="caution">
    <text evidence="2">The sequence shown here is derived from an EMBL/GenBank/DDBJ whole genome shotgun (WGS) entry which is preliminary data.</text>
</comment>
<dbReference type="InterPro" id="IPR013022">
    <property type="entry name" value="Xyl_isomerase-like_TIM-brl"/>
</dbReference>
<dbReference type="PANTHER" id="PTHR12110">
    <property type="entry name" value="HYDROXYPYRUVATE ISOMERASE"/>
    <property type="match status" value="1"/>
</dbReference>
<dbReference type="RefSeq" id="WP_119485259.1">
    <property type="nucleotide sequence ID" value="NZ_QYJN01000003.1"/>
</dbReference>
<proteinExistence type="predicted"/>
<protein>
    <submittedName>
        <fullName evidence="2">Sugar phosphate isomerase/epimerase</fullName>
    </submittedName>
</protein>